<proteinExistence type="predicted"/>
<evidence type="ECO:0000313" key="5">
    <source>
        <dbReference type="EMBL" id="PKQ73181.1"/>
    </source>
</evidence>
<dbReference type="InterPro" id="IPR007892">
    <property type="entry name" value="CHASE4"/>
</dbReference>
<dbReference type="GO" id="GO:0043709">
    <property type="term" value="P:cell adhesion involved in single-species biofilm formation"/>
    <property type="evidence" value="ECO:0007669"/>
    <property type="project" value="TreeGrafter"/>
</dbReference>
<evidence type="ECO:0000313" key="6">
    <source>
        <dbReference type="Proteomes" id="UP000233467"/>
    </source>
</evidence>
<dbReference type="SUPFAM" id="SSF55073">
    <property type="entry name" value="Nucleotide cyclase"/>
    <property type="match status" value="1"/>
</dbReference>
<comment type="catalytic activity">
    <reaction evidence="2">
        <text>2 GTP = 3',3'-c-di-GMP + 2 diphosphate</text>
        <dbReference type="Rhea" id="RHEA:24898"/>
        <dbReference type="ChEBI" id="CHEBI:33019"/>
        <dbReference type="ChEBI" id="CHEBI:37565"/>
        <dbReference type="ChEBI" id="CHEBI:58805"/>
        <dbReference type="EC" id="2.7.7.65"/>
    </reaction>
</comment>
<protein>
    <recommendedName>
        <fullName evidence="1">diguanylate cyclase</fullName>
        <ecNumber evidence="1">2.7.7.65</ecNumber>
    </recommendedName>
</protein>
<keyword evidence="3" id="KW-0812">Transmembrane</keyword>
<gene>
    <name evidence="5" type="ORF">CJP16_20260</name>
</gene>
<feature type="domain" description="GGDEF" evidence="4">
    <location>
        <begin position="390"/>
        <end position="528"/>
    </location>
</feature>
<dbReference type="EMBL" id="NQMM01000054">
    <property type="protein sequence ID" value="PKQ73181.1"/>
    <property type="molecule type" value="Genomic_DNA"/>
</dbReference>
<dbReference type="InterPro" id="IPR050469">
    <property type="entry name" value="Diguanylate_Cyclase"/>
</dbReference>
<dbReference type="CDD" id="cd01949">
    <property type="entry name" value="GGDEF"/>
    <property type="match status" value="1"/>
</dbReference>
<keyword evidence="3" id="KW-1133">Transmembrane helix</keyword>
<dbReference type="Pfam" id="PF05228">
    <property type="entry name" value="CHASE4"/>
    <property type="match status" value="1"/>
</dbReference>
<organism evidence="5 6">
    <name type="scientific">Aeromonas sobria</name>
    <dbReference type="NCBI Taxonomy" id="646"/>
    <lineage>
        <taxon>Bacteria</taxon>
        <taxon>Pseudomonadati</taxon>
        <taxon>Pseudomonadota</taxon>
        <taxon>Gammaproteobacteria</taxon>
        <taxon>Aeromonadales</taxon>
        <taxon>Aeromonadaceae</taxon>
        <taxon>Aeromonas</taxon>
    </lineage>
</organism>
<dbReference type="AlphaFoldDB" id="A0A2N3IPK1"/>
<reference evidence="5 6" key="1">
    <citation type="journal article" date="2017" name="Front. Microbiol.">
        <title>Strong Genomic and Phenotypic Heterogeneity in the Aeromonas sobria Species Complex.</title>
        <authorList>
            <person name="Gauthier J."/>
            <person name="Vincent A.T."/>
            <person name="Charette S.J."/>
            <person name="Derome N."/>
        </authorList>
    </citation>
    <scope>NUCLEOTIDE SEQUENCE [LARGE SCALE GENOMIC DNA]</scope>
    <source>
        <strain evidence="5 6">TM18</strain>
    </source>
</reference>
<dbReference type="NCBIfam" id="TIGR00254">
    <property type="entry name" value="GGDEF"/>
    <property type="match status" value="1"/>
</dbReference>
<dbReference type="Gene3D" id="6.10.340.10">
    <property type="match status" value="1"/>
</dbReference>
<dbReference type="GO" id="GO:0052621">
    <property type="term" value="F:diguanylate cyclase activity"/>
    <property type="evidence" value="ECO:0007669"/>
    <property type="project" value="UniProtKB-EC"/>
</dbReference>
<keyword evidence="6" id="KW-1185">Reference proteome</keyword>
<dbReference type="InterPro" id="IPR000160">
    <property type="entry name" value="GGDEF_dom"/>
</dbReference>
<dbReference type="Gene3D" id="3.30.70.270">
    <property type="match status" value="1"/>
</dbReference>
<sequence length="558" mass="63804">MAQAPRTIDHQLAYSMMPIWLGAILLLLLLLAWAQIPAASQIEDQRMKDHLLRVSKAVQADVTALDAFSRDWGIWDDSHRFMGNKSRAFVESNLFNDMPMRDFSLNLMSFMDLSGYEIWMRTLLPDAPGVNPDQFPYFLDELKKQLRERSVAQGGINLHGIRASQWGPLMYSWQPIRNSDESAPFNGFLLVVRWLDKAYLDQVSERTMLPLAISHANLDVTSPFKPLKPQMTYRLIGMGLSWLRGEVRLLNSDNQPVLTLVIEEERKILSGVMEGALWTFIGMLLISFICVMIAMYRLKGIVLTPLQQLVVALQRFGERPEANLIPYIDSSTEMATLSGKFREMASKVSQQHDDLLEKSSQMELAAFTDPLTRCFNRRYLDGWLQANWAQPCLLLLLDLDHFKRINDRLGHDIGDLVLKQLADLLRKVVIGEREPIIRLGGEEFLLLLQVDDEQELALRVEYLRQRVAQHRFGKEGEPLWLTVSLGYCRYPLHPECPDSFWSHSFKLADMALYQAKQGGRNRWCGYVASLSAREVMDKSPELLVEGEGLTLRHSANPG</sequence>
<dbReference type="PROSITE" id="PS50887">
    <property type="entry name" value="GGDEF"/>
    <property type="match status" value="1"/>
</dbReference>
<dbReference type="PANTHER" id="PTHR45138">
    <property type="entry name" value="REGULATORY COMPONENTS OF SENSORY TRANSDUCTION SYSTEM"/>
    <property type="match status" value="1"/>
</dbReference>
<dbReference type="SMART" id="SM00267">
    <property type="entry name" value="GGDEF"/>
    <property type="match status" value="1"/>
</dbReference>
<comment type="caution">
    <text evidence="5">The sequence shown here is derived from an EMBL/GenBank/DDBJ whole genome shotgun (WGS) entry which is preliminary data.</text>
</comment>
<dbReference type="RefSeq" id="WP_101326285.1">
    <property type="nucleotide sequence ID" value="NZ_NQMM01000054.1"/>
</dbReference>
<dbReference type="GO" id="GO:0005886">
    <property type="term" value="C:plasma membrane"/>
    <property type="evidence" value="ECO:0007669"/>
    <property type="project" value="TreeGrafter"/>
</dbReference>
<dbReference type="EC" id="2.7.7.65" evidence="1"/>
<evidence type="ECO:0000256" key="3">
    <source>
        <dbReference type="SAM" id="Phobius"/>
    </source>
</evidence>
<dbReference type="Proteomes" id="UP000233467">
    <property type="component" value="Unassembled WGS sequence"/>
</dbReference>
<evidence type="ECO:0000256" key="2">
    <source>
        <dbReference type="ARBA" id="ARBA00034247"/>
    </source>
</evidence>
<dbReference type="GO" id="GO:1902201">
    <property type="term" value="P:negative regulation of bacterial-type flagellum-dependent cell motility"/>
    <property type="evidence" value="ECO:0007669"/>
    <property type="project" value="TreeGrafter"/>
</dbReference>
<evidence type="ECO:0000256" key="1">
    <source>
        <dbReference type="ARBA" id="ARBA00012528"/>
    </source>
</evidence>
<dbReference type="InterPro" id="IPR043128">
    <property type="entry name" value="Rev_trsase/Diguanyl_cyclase"/>
</dbReference>
<keyword evidence="3" id="KW-0472">Membrane</keyword>
<dbReference type="PANTHER" id="PTHR45138:SF9">
    <property type="entry name" value="DIGUANYLATE CYCLASE DGCM-RELATED"/>
    <property type="match status" value="1"/>
</dbReference>
<dbReference type="InterPro" id="IPR029787">
    <property type="entry name" value="Nucleotide_cyclase"/>
</dbReference>
<evidence type="ECO:0000259" key="4">
    <source>
        <dbReference type="PROSITE" id="PS50887"/>
    </source>
</evidence>
<dbReference type="Pfam" id="PF00990">
    <property type="entry name" value="GGDEF"/>
    <property type="match status" value="1"/>
</dbReference>
<accession>A0A2N3IPK1</accession>
<feature type="transmembrane region" description="Helical" evidence="3">
    <location>
        <begin position="276"/>
        <end position="296"/>
    </location>
</feature>
<name>A0A2N3IPK1_AERSO</name>